<dbReference type="GO" id="GO:0036159">
    <property type="term" value="P:inner dynein arm assembly"/>
    <property type="evidence" value="ECO:0007669"/>
    <property type="project" value="TreeGrafter"/>
</dbReference>
<reference evidence="2 3" key="1">
    <citation type="submission" date="2021-06" db="EMBL/GenBank/DDBJ databases">
        <title>Caerostris extrusa draft genome.</title>
        <authorList>
            <person name="Kono N."/>
            <person name="Arakawa K."/>
        </authorList>
    </citation>
    <scope>NUCLEOTIDE SEQUENCE [LARGE SCALE GENOMIC DNA]</scope>
</reference>
<feature type="domain" description="Dynein attachment factor N-terminal" evidence="1">
    <location>
        <begin position="9"/>
        <end position="77"/>
    </location>
</feature>
<dbReference type="PANTHER" id="PTHR28572:SF1">
    <property type="entry name" value="COILED-COIL DOMAIN-CONTAINING PROTEIN 103"/>
    <property type="match status" value="1"/>
</dbReference>
<protein>
    <submittedName>
        <fullName evidence="2">Dynein_attach_N domain-containing protein</fullName>
    </submittedName>
</protein>
<dbReference type="PANTHER" id="PTHR28572">
    <property type="entry name" value="COILED-COIL DOMAIN-CONTAINING PROTEIN 103"/>
    <property type="match status" value="1"/>
</dbReference>
<dbReference type="GO" id="GO:0005576">
    <property type="term" value="C:extracellular region"/>
    <property type="evidence" value="ECO:0007669"/>
    <property type="project" value="GOC"/>
</dbReference>
<dbReference type="GO" id="GO:0007368">
    <property type="term" value="P:determination of left/right symmetry"/>
    <property type="evidence" value="ECO:0007669"/>
    <property type="project" value="TreeGrafter"/>
</dbReference>
<accession>A0AAV4PZA5</accession>
<dbReference type="AlphaFoldDB" id="A0AAV4PZA5"/>
<dbReference type="InterPro" id="IPR042422">
    <property type="entry name" value="CC103"/>
</dbReference>
<dbReference type="EMBL" id="BPLR01005440">
    <property type="protein sequence ID" value="GIY02392.1"/>
    <property type="molecule type" value="Genomic_DNA"/>
</dbReference>
<keyword evidence="3" id="KW-1185">Reference proteome</keyword>
<gene>
    <name evidence="2" type="primary">AVEN_196416_1</name>
    <name evidence="2" type="ORF">CEXT_389531</name>
</gene>
<name>A0AAV4PZA5_CAEEX</name>
<dbReference type="GO" id="GO:0036157">
    <property type="term" value="C:outer dynein arm"/>
    <property type="evidence" value="ECO:0007669"/>
    <property type="project" value="InterPro"/>
</dbReference>
<evidence type="ECO:0000313" key="2">
    <source>
        <dbReference type="EMBL" id="GIY02392.1"/>
    </source>
</evidence>
<dbReference type="Proteomes" id="UP001054945">
    <property type="component" value="Unassembled WGS sequence"/>
</dbReference>
<dbReference type="Pfam" id="PF15867">
    <property type="entry name" value="Dynein_attach_N"/>
    <property type="match status" value="1"/>
</dbReference>
<organism evidence="2 3">
    <name type="scientific">Caerostris extrusa</name>
    <name type="common">Bark spider</name>
    <name type="synonym">Caerostris bankana</name>
    <dbReference type="NCBI Taxonomy" id="172846"/>
    <lineage>
        <taxon>Eukaryota</taxon>
        <taxon>Metazoa</taxon>
        <taxon>Ecdysozoa</taxon>
        <taxon>Arthropoda</taxon>
        <taxon>Chelicerata</taxon>
        <taxon>Arachnida</taxon>
        <taxon>Araneae</taxon>
        <taxon>Araneomorphae</taxon>
        <taxon>Entelegynae</taxon>
        <taxon>Araneoidea</taxon>
        <taxon>Araneidae</taxon>
        <taxon>Caerostris</taxon>
    </lineage>
</organism>
<evidence type="ECO:0000313" key="3">
    <source>
        <dbReference type="Proteomes" id="UP001054945"/>
    </source>
</evidence>
<evidence type="ECO:0000259" key="1">
    <source>
        <dbReference type="Pfam" id="PF15867"/>
    </source>
</evidence>
<sequence length="83" mass="9428">MATVDGDDINFAVLMHNLEESMEADRIYSLRNAAKIRAVNQPGTTYEDFENIVKGATLVPMNKKDLKMNSNPRHVWNTVAKNY</sequence>
<proteinExistence type="predicted"/>
<dbReference type="InterPro" id="IPR031733">
    <property type="entry name" value="Dynein_attach_N"/>
</dbReference>
<comment type="caution">
    <text evidence="2">The sequence shown here is derived from an EMBL/GenBank/DDBJ whole genome shotgun (WGS) entry which is preliminary data.</text>
</comment>
<dbReference type="GO" id="GO:0003351">
    <property type="term" value="P:epithelial cilium movement involved in extracellular fluid movement"/>
    <property type="evidence" value="ECO:0007669"/>
    <property type="project" value="TreeGrafter"/>
</dbReference>